<keyword evidence="10" id="KW-1185">Reference proteome</keyword>
<dbReference type="Pfam" id="PF13715">
    <property type="entry name" value="CarbopepD_reg_2"/>
    <property type="match status" value="1"/>
</dbReference>
<dbReference type="InterPro" id="IPR012910">
    <property type="entry name" value="Plug_dom"/>
</dbReference>
<dbReference type="EMBL" id="SOML01000010">
    <property type="protein sequence ID" value="TFD94718.1"/>
    <property type="molecule type" value="Genomic_DNA"/>
</dbReference>
<keyword evidence="4 7" id="KW-0812">Transmembrane</keyword>
<evidence type="ECO:0000256" key="6">
    <source>
        <dbReference type="ARBA" id="ARBA00023237"/>
    </source>
</evidence>
<dbReference type="PROSITE" id="PS52016">
    <property type="entry name" value="TONB_DEPENDENT_REC_3"/>
    <property type="match status" value="1"/>
</dbReference>
<reference evidence="9 10" key="1">
    <citation type="submission" date="2019-03" db="EMBL/GenBank/DDBJ databases">
        <title>San Antonio Military Medical Center submission to MRSN (WRAIR), pending publication.</title>
        <authorList>
            <person name="Blyth D.M."/>
            <person name="Mccarthy S.L."/>
            <person name="Schall S.E."/>
            <person name="Stam J.A."/>
            <person name="Ong A.C."/>
            <person name="Mcgann P.T."/>
        </authorList>
    </citation>
    <scope>NUCLEOTIDE SEQUENCE [LARGE SCALE GENOMIC DNA]</scope>
    <source>
        <strain evidence="9 10">MRSN571793</strain>
    </source>
</reference>
<keyword evidence="9" id="KW-0675">Receptor</keyword>
<dbReference type="FunFam" id="2.60.40.1120:FF:000003">
    <property type="entry name" value="Outer membrane protein Omp121"/>
    <property type="match status" value="1"/>
</dbReference>
<accession>A0A4Y8L3F9</accession>
<keyword evidence="2 7" id="KW-0813">Transport</keyword>
<dbReference type="Gene3D" id="2.60.40.1120">
    <property type="entry name" value="Carboxypeptidase-like, regulatory domain"/>
    <property type="match status" value="1"/>
</dbReference>
<gene>
    <name evidence="9" type="ORF">E2605_15265</name>
</gene>
<comment type="caution">
    <text evidence="9">The sequence shown here is derived from an EMBL/GenBank/DDBJ whole genome shotgun (WGS) entry which is preliminary data.</text>
</comment>
<dbReference type="InterPro" id="IPR037066">
    <property type="entry name" value="Plug_dom_sf"/>
</dbReference>
<evidence type="ECO:0000256" key="2">
    <source>
        <dbReference type="ARBA" id="ARBA00022448"/>
    </source>
</evidence>
<dbReference type="SUPFAM" id="SSF56935">
    <property type="entry name" value="Porins"/>
    <property type="match status" value="1"/>
</dbReference>
<comment type="subcellular location">
    <subcellularLocation>
        <location evidence="1 7">Cell outer membrane</location>
        <topology evidence="1 7">Multi-pass membrane protein</topology>
    </subcellularLocation>
</comment>
<organism evidence="9 10">
    <name type="scientific">Dysgonomonas capnocytophagoides</name>
    <dbReference type="NCBI Taxonomy" id="45254"/>
    <lineage>
        <taxon>Bacteria</taxon>
        <taxon>Pseudomonadati</taxon>
        <taxon>Bacteroidota</taxon>
        <taxon>Bacteroidia</taxon>
        <taxon>Bacteroidales</taxon>
        <taxon>Dysgonomonadaceae</taxon>
        <taxon>Dysgonomonas</taxon>
    </lineage>
</organism>
<dbReference type="AlphaFoldDB" id="A0A4Y8L3F9"/>
<dbReference type="STRING" id="1121485.GCA_000426485_01719"/>
<name>A0A4Y8L3F9_9BACT</name>
<comment type="similarity">
    <text evidence="7">Belongs to the TonB-dependent receptor family.</text>
</comment>
<dbReference type="InterPro" id="IPR039426">
    <property type="entry name" value="TonB-dep_rcpt-like"/>
</dbReference>
<dbReference type="OrthoDB" id="9768177at2"/>
<dbReference type="InterPro" id="IPR036942">
    <property type="entry name" value="Beta-barrel_TonB_sf"/>
</dbReference>
<keyword evidence="3 7" id="KW-1134">Transmembrane beta strand</keyword>
<dbReference type="GO" id="GO:0009279">
    <property type="term" value="C:cell outer membrane"/>
    <property type="evidence" value="ECO:0007669"/>
    <property type="project" value="UniProtKB-SubCell"/>
</dbReference>
<keyword evidence="5 7" id="KW-0472">Membrane</keyword>
<evidence type="ECO:0000256" key="4">
    <source>
        <dbReference type="ARBA" id="ARBA00022692"/>
    </source>
</evidence>
<dbReference type="Proteomes" id="UP000297861">
    <property type="component" value="Unassembled WGS sequence"/>
</dbReference>
<protein>
    <submittedName>
        <fullName evidence="9">TonB-dependent receptor</fullName>
    </submittedName>
</protein>
<evidence type="ECO:0000259" key="8">
    <source>
        <dbReference type="Pfam" id="PF07715"/>
    </source>
</evidence>
<evidence type="ECO:0000313" key="10">
    <source>
        <dbReference type="Proteomes" id="UP000297861"/>
    </source>
</evidence>
<dbReference type="InterPro" id="IPR008969">
    <property type="entry name" value="CarboxyPept-like_regulatory"/>
</dbReference>
<evidence type="ECO:0000256" key="5">
    <source>
        <dbReference type="ARBA" id="ARBA00023136"/>
    </source>
</evidence>
<dbReference type="SUPFAM" id="SSF49464">
    <property type="entry name" value="Carboxypeptidase regulatory domain-like"/>
    <property type="match status" value="1"/>
</dbReference>
<proteinExistence type="inferred from homology"/>
<evidence type="ECO:0000256" key="1">
    <source>
        <dbReference type="ARBA" id="ARBA00004571"/>
    </source>
</evidence>
<keyword evidence="6 7" id="KW-0998">Cell outer membrane</keyword>
<evidence type="ECO:0000256" key="7">
    <source>
        <dbReference type="PROSITE-ProRule" id="PRU01360"/>
    </source>
</evidence>
<evidence type="ECO:0000313" key="9">
    <source>
        <dbReference type="EMBL" id="TFD94718.1"/>
    </source>
</evidence>
<dbReference type="InterPro" id="IPR023996">
    <property type="entry name" value="TonB-dep_OMP_SusC/RagA"/>
</dbReference>
<feature type="domain" description="TonB-dependent receptor plug" evidence="8">
    <location>
        <begin position="141"/>
        <end position="244"/>
    </location>
</feature>
<dbReference type="RefSeq" id="WP_134437106.1">
    <property type="nucleotide sequence ID" value="NZ_SOML01000010.1"/>
</dbReference>
<sequence>MKNIFQKKGHPLSVMKAEDMTDKSGGKERCLRSLFLIVLILLSISSFSQNIQVRGIVVDKSGDTLIGVSVSEDGVQNGTITDLDGKFSLTVSSNALLNVSYVGYLSQKISVNGQTEMKVTMQEDDKVLDEVVIVAYGSVIKRKITNAITSVDVDKIGDMGGYSNVSSALQGRTPGAIITNSSGMPGATPAISIRGADAPLYVIDGIVQDATMFNRLNSQDIESISIMKDAASAAVYGALAGNGIVVVKTKSGHVGKAQINYTLDHQFTKPTRAKSNISSYDLASTRNYLDNVYGYTPTYSAEALEAYRTGSDPENYPNVNWRDEIMRSLAQSDRHSLTIDGGSEDTQYRISLGYFNQGSLIKPIEGEEVIKYSTANIGLSLTHNFRAIGLTVGLDMKNNFMWQDGKSEGEIMRRIKSYPTEKIYNADGTYFANTSFLYLHPKSGYTKNTDPVMNNRLNMEWNVYGIDGLKALFNGNYKTSAYTSKSWNNAYVASYYPDGTALPVSTKPSLSMTKKSFWGYEFNVGLQYEKTFAEKHNLSLSTFYNQTESYSEELRGGRTDYLTSSVDQLFAGPEDTMTNGSEAAESGRLGYVGTLNYDYMGRYILGASLRIDGSDNYSDGNRYGYFPSVSAGYVFSDEPFIKPLAEKFKIDLLKLRGSWGKTGIEGSRFAYFSNWSMGSAAFDIAGNRAPSVNTPGLISPDLTWYSTRSTNVGVDFSMLKNRLSATFDYFVQETKGYLISPSDIYKTPLGTNLPQIMSDDKFRRAGSEITVRWKDSYNELRYEIGANISFYDELWVKKNEDINTSQNPLLTSVGKTLSDGTRMFISNGLYSDLAELLNNPHALWTTNVKTGDIRYVDVNGDGRIDTDGSWSDDKVYNGLTKKPIMQYGLDFSLAYKGFSLTGLIQGAGKNYKIIGTEGMAVGFSRIRFSQDLDYWTPQNTGAGYPIPDTGSGLANNYQESSFWAVDCKYVRLKNLQIGYDFKYKLLKNTPWLSNLTLSLVGQNLFTISKANDYYIDPEQNDTNNFGYPITKTYSLVLNIGF</sequence>
<evidence type="ECO:0000256" key="3">
    <source>
        <dbReference type="ARBA" id="ARBA00022452"/>
    </source>
</evidence>
<dbReference type="NCBIfam" id="TIGR04056">
    <property type="entry name" value="OMP_RagA_SusC"/>
    <property type="match status" value="1"/>
</dbReference>
<dbReference type="Pfam" id="PF07715">
    <property type="entry name" value="Plug"/>
    <property type="match status" value="1"/>
</dbReference>
<dbReference type="Gene3D" id="2.40.170.20">
    <property type="entry name" value="TonB-dependent receptor, beta-barrel domain"/>
    <property type="match status" value="1"/>
</dbReference>
<dbReference type="Gene3D" id="2.170.130.10">
    <property type="entry name" value="TonB-dependent receptor, plug domain"/>
    <property type="match status" value="1"/>
</dbReference>